<dbReference type="EMBL" id="JACI01000002">
    <property type="protein sequence ID" value="OAQ13822.1"/>
    <property type="molecule type" value="Genomic_DNA"/>
</dbReference>
<dbReference type="PATRIC" id="fig|1261658.3.peg.1030"/>
<keyword evidence="1" id="KW-1133">Transmembrane helix</keyword>
<keyword evidence="1" id="KW-0812">Transmembrane</keyword>
<evidence type="ECO:0000313" key="3">
    <source>
        <dbReference type="Proteomes" id="UP000078358"/>
    </source>
</evidence>
<proteinExistence type="predicted"/>
<name>A0A179CVH9_BIBTR</name>
<dbReference type="RefSeq" id="WP_015431654.1">
    <property type="nucleotide sequence ID" value="NZ_JACI01000002.1"/>
</dbReference>
<feature type="transmembrane region" description="Helical" evidence="1">
    <location>
        <begin position="7"/>
        <end position="29"/>
    </location>
</feature>
<organism evidence="2 3">
    <name type="scientific">Bibersteinia trehalosi Y31</name>
    <dbReference type="NCBI Taxonomy" id="1261658"/>
    <lineage>
        <taxon>Bacteria</taxon>
        <taxon>Pseudomonadati</taxon>
        <taxon>Pseudomonadota</taxon>
        <taxon>Gammaproteobacteria</taxon>
        <taxon>Pasteurellales</taxon>
        <taxon>Pasteurellaceae</taxon>
        <taxon>Bibersteinia</taxon>
    </lineage>
</organism>
<keyword evidence="1" id="KW-0472">Membrane</keyword>
<dbReference type="InterPro" id="IPR045584">
    <property type="entry name" value="Pilin-like"/>
</dbReference>
<accession>A0A179CVH9</accession>
<protein>
    <submittedName>
        <fullName evidence="2">Type II secretory pathway, pseudopilin PulG</fullName>
    </submittedName>
</protein>
<comment type="caution">
    <text evidence="2">The sequence shown here is derived from an EMBL/GenBank/DDBJ whole genome shotgun (WGS) entry which is preliminary data.</text>
</comment>
<dbReference type="Proteomes" id="UP000078358">
    <property type="component" value="Unassembled WGS sequence"/>
</dbReference>
<gene>
    <name evidence="2" type="ORF">F480_05250</name>
</gene>
<sequence>MYRAITLLETLITLAIIVIASYFISPVLFSFQDQLLVENEIENVKSFLYQLQDKARYQNRNYALNIAQNSQHWCIIAIAKNSGKSTACDCLNLKSCQLLGLDYHLYKNHNNVSIYNKNTYPKILTYFDGRSGNQSTICLSISKGKNQAILQIQRNGVINVILDTKARSQCKEN</sequence>
<dbReference type="SUPFAM" id="SSF54523">
    <property type="entry name" value="Pili subunits"/>
    <property type="match status" value="1"/>
</dbReference>
<dbReference type="AlphaFoldDB" id="A0A179CVH9"/>
<evidence type="ECO:0000313" key="2">
    <source>
        <dbReference type="EMBL" id="OAQ13822.1"/>
    </source>
</evidence>
<reference evidence="2 3" key="1">
    <citation type="submission" date="2014-01" db="EMBL/GenBank/DDBJ databases">
        <authorList>
            <person name="Zuccon D."/>
        </authorList>
    </citation>
    <scope>NUCLEOTIDE SEQUENCE [LARGE SCALE GENOMIC DNA]</scope>
    <source>
        <strain evidence="2 3">Y31</strain>
    </source>
</reference>
<evidence type="ECO:0000256" key="1">
    <source>
        <dbReference type="SAM" id="Phobius"/>
    </source>
</evidence>